<keyword evidence="1" id="KW-0560">Oxidoreductase</keyword>
<dbReference type="GO" id="GO:0016705">
    <property type="term" value="F:oxidoreductase activity, acting on paired donors, with incorporation or reduction of molecular oxygen"/>
    <property type="evidence" value="ECO:0007669"/>
    <property type="project" value="InterPro"/>
</dbReference>
<comment type="caution">
    <text evidence="5">The sequence shown here is derived from an EMBL/GenBank/DDBJ whole genome shotgun (WGS) entry which is preliminary data.</text>
</comment>
<feature type="domain" description="Luciferase-like" evidence="4">
    <location>
        <begin position="1"/>
        <end position="302"/>
    </location>
</feature>
<dbReference type="GO" id="GO:0005829">
    <property type="term" value="C:cytosol"/>
    <property type="evidence" value="ECO:0007669"/>
    <property type="project" value="TreeGrafter"/>
</dbReference>
<feature type="compositionally biased region" description="Low complexity" evidence="3">
    <location>
        <begin position="335"/>
        <end position="351"/>
    </location>
</feature>
<dbReference type="Pfam" id="PF00296">
    <property type="entry name" value="Bac_luciferase"/>
    <property type="match status" value="1"/>
</dbReference>
<dbReference type="GO" id="GO:0004497">
    <property type="term" value="F:monooxygenase activity"/>
    <property type="evidence" value="ECO:0007669"/>
    <property type="project" value="UniProtKB-KW"/>
</dbReference>
<dbReference type="Gene3D" id="3.20.20.30">
    <property type="entry name" value="Luciferase-like domain"/>
    <property type="match status" value="1"/>
</dbReference>
<keyword evidence="2 5" id="KW-0503">Monooxygenase</keyword>
<evidence type="ECO:0000256" key="3">
    <source>
        <dbReference type="SAM" id="MobiDB-lite"/>
    </source>
</evidence>
<dbReference type="PANTHER" id="PTHR30137">
    <property type="entry name" value="LUCIFERASE-LIKE MONOOXYGENASE"/>
    <property type="match status" value="1"/>
</dbReference>
<reference evidence="5 6" key="1">
    <citation type="submission" date="2019-03" db="EMBL/GenBank/DDBJ databases">
        <title>Genomic Encyclopedia of Archaeal and Bacterial Type Strains, Phase II (KMG-II): from individual species to whole genera.</title>
        <authorList>
            <person name="Goeker M."/>
        </authorList>
    </citation>
    <scope>NUCLEOTIDE SEQUENCE [LARGE SCALE GENOMIC DNA]</scope>
    <source>
        <strain evidence="5 6">DSM 45499</strain>
    </source>
</reference>
<keyword evidence="6" id="KW-1185">Reference proteome</keyword>
<evidence type="ECO:0000259" key="4">
    <source>
        <dbReference type="Pfam" id="PF00296"/>
    </source>
</evidence>
<sequence>MKAGVFLVAGRFPGQDDSEVLRRSVDAVVCAEAAGFDEVWIAEHHFTPYGVCPSAVTFAAHALGMTRRIAVGTAVSVLSTAHPVALAEQAALLDHLAGGRFRLGVGRGGPWVDLEVFGTGLDRYERGFAESLDLVLDCLTTGRARADGEHFTFREVPIVPTPRPVPLAVAATSPGTVELAAARGLPMLLGMHIGDEDKAEMVRHYDQTTAALGRAPASVKHISTVVAHVADSREQACADLRAAMPDWLAAGLAAHTPVDDRPRPSRDPHAYTELLCSLHPVGSADECVERLLDSARNTGIEHVIMMVEGAGSHERTLANITRLGAEVLPRLGNLSSPEAPGSGSAADRGAR</sequence>
<dbReference type="EMBL" id="SOCP01000008">
    <property type="protein sequence ID" value="TDV48674.1"/>
    <property type="molecule type" value="Genomic_DNA"/>
</dbReference>
<evidence type="ECO:0000313" key="5">
    <source>
        <dbReference type="EMBL" id="TDV48674.1"/>
    </source>
</evidence>
<organism evidence="5 6">
    <name type="scientific">Actinophytocola oryzae</name>
    <dbReference type="NCBI Taxonomy" id="502181"/>
    <lineage>
        <taxon>Bacteria</taxon>
        <taxon>Bacillati</taxon>
        <taxon>Actinomycetota</taxon>
        <taxon>Actinomycetes</taxon>
        <taxon>Pseudonocardiales</taxon>
        <taxon>Pseudonocardiaceae</taxon>
    </lineage>
</organism>
<feature type="region of interest" description="Disordered" evidence="3">
    <location>
        <begin position="331"/>
        <end position="351"/>
    </location>
</feature>
<dbReference type="InterPro" id="IPR011251">
    <property type="entry name" value="Luciferase-like_dom"/>
</dbReference>
<dbReference type="Proteomes" id="UP000294927">
    <property type="component" value="Unassembled WGS sequence"/>
</dbReference>
<dbReference type="AlphaFoldDB" id="A0A4R7VH63"/>
<dbReference type="RefSeq" id="WP_133904732.1">
    <property type="nucleotide sequence ID" value="NZ_SOCP01000008.1"/>
</dbReference>
<dbReference type="OrthoDB" id="7903015at2"/>
<gene>
    <name evidence="5" type="ORF">CLV71_10834</name>
</gene>
<proteinExistence type="predicted"/>
<dbReference type="InterPro" id="IPR050766">
    <property type="entry name" value="Bact_Lucif_Oxidored"/>
</dbReference>
<dbReference type="InterPro" id="IPR036661">
    <property type="entry name" value="Luciferase-like_sf"/>
</dbReference>
<evidence type="ECO:0000256" key="1">
    <source>
        <dbReference type="ARBA" id="ARBA00023002"/>
    </source>
</evidence>
<evidence type="ECO:0000256" key="2">
    <source>
        <dbReference type="ARBA" id="ARBA00023033"/>
    </source>
</evidence>
<dbReference type="SUPFAM" id="SSF51679">
    <property type="entry name" value="Bacterial luciferase-like"/>
    <property type="match status" value="1"/>
</dbReference>
<protein>
    <submittedName>
        <fullName evidence="5">Alkanesulfonate monooxygenase SsuD/methylene tetrahydromethanopterin reductase-like flavin-dependent oxidoreductase (Luciferase family)</fullName>
    </submittedName>
</protein>
<dbReference type="PANTHER" id="PTHR30137:SF8">
    <property type="entry name" value="BLR5498 PROTEIN"/>
    <property type="match status" value="1"/>
</dbReference>
<evidence type="ECO:0000313" key="6">
    <source>
        <dbReference type="Proteomes" id="UP000294927"/>
    </source>
</evidence>
<name>A0A4R7VH63_9PSEU</name>
<accession>A0A4R7VH63</accession>